<sequence>MGPLGRSVRRAINPVSTWLTEVWWGMGPWRQAPLRGPGPIAGALFGEPSPGDWVVPAGQRPGWQWLPEYGAMPNLHAIPRWARLWYRIPFIDRYAYEWMWWHGGWSVLLPGDSQPLPPTDGVREPRRPTPTPAPMSGMRDEASGEFAN</sequence>
<dbReference type="EMBL" id="VCQV01000072">
    <property type="protein sequence ID" value="TWP32489.1"/>
    <property type="molecule type" value="Genomic_DNA"/>
</dbReference>
<evidence type="ECO:0000313" key="3">
    <source>
        <dbReference type="Proteomes" id="UP000320244"/>
    </source>
</evidence>
<accession>A0A563DQP5</accession>
<protein>
    <submittedName>
        <fullName evidence="2">Uncharacterized protein</fullName>
    </submittedName>
</protein>
<organism evidence="2 3">
    <name type="scientific">Leekyejoonella antrihumi</name>
    <dbReference type="NCBI Taxonomy" id="1660198"/>
    <lineage>
        <taxon>Bacteria</taxon>
        <taxon>Bacillati</taxon>
        <taxon>Actinomycetota</taxon>
        <taxon>Actinomycetes</taxon>
        <taxon>Micrococcales</taxon>
        <taxon>Dermacoccaceae</taxon>
        <taxon>Leekyejoonella</taxon>
    </lineage>
</organism>
<evidence type="ECO:0000313" key="2">
    <source>
        <dbReference type="EMBL" id="TWP32489.1"/>
    </source>
</evidence>
<reference evidence="2 3" key="1">
    <citation type="submission" date="2019-05" db="EMBL/GenBank/DDBJ databases">
        <authorList>
            <person name="Lee S.D."/>
        </authorList>
    </citation>
    <scope>NUCLEOTIDE SEQUENCE [LARGE SCALE GENOMIC DNA]</scope>
    <source>
        <strain evidence="2 3">C5-26</strain>
    </source>
</reference>
<dbReference type="Proteomes" id="UP000320244">
    <property type="component" value="Unassembled WGS sequence"/>
</dbReference>
<dbReference type="OrthoDB" id="5236859at2"/>
<name>A0A563DQP5_9MICO</name>
<feature type="region of interest" description="Disordered" evidence="1">
    <location>
        <begin position="116"/>
        <end position="148"/>
    </location>
</feature>
<reference evidence="2 3" key="2">
    <citation type="submission" date="2019-08" db="EMBL/GenBank/DDBJ databases">
        <title>Jejuicoccus antrihumi gen. nov., sp. nov., a new member of the family Dermacoccaceae isolated from a cave.</title>
        <authorList>
            <person name="Schumann P."/>
            <person name="Kim I.S."/>
        </authorList>
    </citation>
    <scope>NUCLEOTIDE SEQUENCE [LARGE SCALE GENOMIC DNA]</scope>
    <source>
        <strain evidence="2 3">C5-26</strain>
    </source>
</reference>
<evidence type="ECO:0000256" key="1">
    <source>
        <dbReference type="SAM" id="MobiDB-lite"/>
    </source>
</evidence>
<dbReference type="AlphaFoldDB" id="A0A563DQP5"/>
<comment type="caution">
    <text evidence="2">The sequence shown here is derived from an EMBL/GenBank/DDBJ whole genome shotgun (WGS) entry which is preliminary data.</text>
</comment>
<keyword evidence="3" id="KW-1185">Reference proteome</keyword>
<proteinExistence type="predicted"/>
<gene>
    <name evidence="2" type="ORF">FGL98_24090</name>
</gene>